<feature type="region of interest" description="Disordered" evidence="1">
    <location>
        <begin position="355"/>
        <end position="393"/>
    </location>
</feature>
<evidence type="ECO:0000313" key="3">
    <source>
        <dbReference type="WBParaSite" id="L893_g23781.t1"/>
    </source>
</evidence>
<feature type="compositionally biased region" description="Basic and acidic residues" evidence="1">
    <location>
        <begin position="376"/>
        <end position="386"/>
    </location>
</feature>
<dbReference type="AlphaFoldDB" id="A0A1I7Z808"/>
<sequence>MSETEDTAAGAAPAPETEVSAVDDVSSEVTRKLKLSDHSQSIIDESNKLLGMGPSNGAPRSPIRSRSSSPDNSILTASMNRYPLHTPAFPRITFDDMVDESIKDRKPSWKQLQESIQDSYHKAKRTVERNREQTEFMDSQLNRRRARRSESPFAHLDGESFLPRKPSWFASGAMEPRGLGSSHNVYAAPAVGSSQGIESRYDRHANDIEARLLKTTILPEHMKTITRREFRKAPEPSAGSASEQYADETDFETFMPRPYYSRPNRNDPDYFDFDLQHSVDMYKRPEGRYVPRGPQDWETKLLGEMKGKGSAPLSGYLFTKGDSDYRTNGSSYLSAALRTPSFWEHRFSSIGKEVRESNPVSMESIERNRPVPSRFTEYRDPDHEGYVDPYDSD</sequence>
<reference evidence="3" key="1">
    <citation type="submission" date="2016-11" db="UniProtKB">
        <authorList>
            <consortium name="WormBaseParasite"/>
        </authorList>
    </citation>
    <scope>IDENTIFICATION</scope>
</reference>
<feature type="region of interest" description="Disordered" evidence="1">
    <location>
        <begin position="129"/>
        <end position="152"/>
    </location>
</feature>
<proteinExistence type="predicted"/>
<evidence type="ECO:0000313" key="2">
    <source>
        <dbReference type="Proteomes" id="UP000095287"/>
    </source>
</evidence>
<dbReference type="Proteomes" id="UP000095287">
    <property type="component" value="Unplaced"/>
</dbReference>
<evidence type="ECO:0000256" key="1">
    <source>
        <dbReference type="SAM" id="MobiDB-lite"/>
    </source>
</evidence>
<feature type="compositionally biased region" description="Low complexity" evidence="1">
    <location>
        <begin position="7"/>
        <end position="28"/>
    </location>
</feature>
<name>A0A1I7Z808_9BILA</name>
<feature type="compositionally biased region" description="Low complexity" evidence="1">
    <location>
        <begin position="59"/>
        <end position="70"/>
    </location>
</feature>
<keyword evidence="2" id="KW-1185">Reference proteome</keyword>
<protein>
    <submittedName>
        <fullName evidence="3">SoHo domain-containing protein</fullName>
    </submittedName>
</protein>
<dbReference type="WBParaSite" id="L893_g23781.t1">
    <property type="protein sequence ID" value="L893_g23781.t1"/>
    <property type="gene ID" value="L893_g23781"/>
</dbReference>
<organism evidence="2 3">
    <name type="scientific">Steinernema glaseri</name>
    <dbReference type="NCBI Taxonomy" id="37863"/>
    <lineage>
        <taxon>Eukaryota</taxon>
        <taxon>Metazoa</taxon>
        <taxon>Ecdysozoa</taxon>
        <taxon>Nematoda</taxon>
        <taxon>Chromadorea</taxon>
        <taxon>Rhabditida</taxon>
        <taxon>Tylenchina</taxon>
        <taxon>Panagrolaimomorpha</taxon>
        <taxon>Strongyloidoidea</taxon>
        <taxon>Steinernematidae</taxon>
        <taxon>Steinernema</taxon>
    </lineage>
</organism>
<accession>A0A1I7Z808</accession>
<feature type="region of interest" description="Disordered" evidence="1">
    <location>
        <begin position="1"/>
        <end position="80"/>
    </location>
</feature>